<reference evidence="1 2" key="1">
    <citation type="submission" date="2018-08" db="EMBL/GenBank/DDBJ databases">
        <title>A genome reference for cultivated species of the human gut microbiota.</title>
        <authorList>
            <person name="Zou Y."/>
            <person name="Xue W."/>
            <person name="Luo G."/>
        </authorList>
    </citation>
    <scope>NUCLEOTIDE SEQUENCE [LARGE SCALE GENOMIC DNA]</scope>
    <source>
        <strain evidence="1 2">AF24-29</strain>
    </source>
</reference>
<dbReference type="Proteomes" id="UP000284178">
    <property type="component" value="Unassembled WGS sequence"/>
</dbReference>
<proteinExistence type="predicted"/>
<sequence length="227" mass="26395">MKRGIVLLIILGVLLTCSVSQNRTKFETASINPMNLTEEQNQYVKEHQLHYLTSGSDRTEDHFAIARLFENPQGKLTLFFNYVQQDTAAAVSRRLYLFDEDRAQRTPCSGFAMQLVEQKHFYQAKNAAVYSLDPLNTTYPGNSELDTTSMWSSCQRVQLPLTHYWSRKTLFGYYIVEMEAPADDEYHFLIRMILEKPAIQLKLGFAELTPRSFENDAYLLRLDLWKE</sequence>
<dbReference type="AlphaFoldDB" id="A0A412G401"/>
<dbReference type="GeneID" id="83014926"/>
<gene>
    <name evidence="1" type="ORF">DWY25_05850</name>
</gene>
<accession>A0A412G401</accession>
<evidence type="ECO:0000313" key="2">
    <source>
        <dbReference type="Proteomes" id="UP000284178"/>
    </source>
</evidence>
<organism evidence="1 2">
    <name type="scientific">Holdemania filiformis</name>
    <dbReference type="NCBI Taxonomy" id="61171"/>
    <lineage>
        <taxon>Bacteria</taxon>
        <taxon>Bacillati</taxon>
        <taxon>Bacillota</taxon>
        <taxon>Erysipelotrichia</taxon>
        <taxon>Erysipelotrichales</taxon>
        <taxon>Erysipelotrichaceae</taxon>
        <taxon>Holdemania</taxon>
    </lineage>
</organism>
<comment type="caution">
    <text evidence="1">The sequence shown here is derived from an EMBL/GenBank/DDBJ whole genome shotgun (WGS) entry which is preliminary data.</text>
</comment>
<dbReference type="EMBL" id="QRUP01000005">
    <property type="protein sequence ID" value="RGR75298.1"/>
    <property type="molecule type" value="Genomic_DNA"/>
</dbReference>
<name>A0A412G401_9FIRM</name>
<keyword evidence="2" id="KW-1185">Reference proteome</keyword>
<dbReference type="RefSeq" id="WP_117894454.1">
    <property type="nucleotide sequence ID" value="NZ_CABJCV010000005.1"/>
</dbReference>
<evidence type="ECO:0000313" key="1">
    <source>
        <dbReference type="EMBL" id="RGR75298.1"/>
    </source>
</evidence>
<protein>
    <submittedName>
        <fullName evidence="1">Uncharacterized protein</fullName>
    </submittedName>
</protein>